<name>A0AAJ7RCB6_CEPCN</name>
<dbReference type="GeneID" id="112493975"/>
<dbReference type="RefSeq" id="XP_024938276.1">
    <property type="nucleotide sequence ID" value="XM_025082508.1"/>
</dbReference>
<dbReference type="KEGG" id="ccin:112493975"/>
<dbReference type="AlphaFoldDB" id="A0AAJ7RCB6"/>
<evidence type="ECO:0000313" key="1">
    <source>
        <dbReference type="Proteomes" id="UP000694920"/>
    </source>
</evidence>
<keyword evidence="1" id="KW-1185">Reference proteome</keyword>
<evidence type="ECO:0000313" key="2">
    <source>
        <dbReference type="RefSeq" id="XP_024938276.1"/>
    </source>
</evidence>
<protein>
    <submittedName>
        <fullName evidence="2">Uncharacterized protein LOC112493975</fullName>
    </submittedName>
</protein>
<accession>A0AAJ7RCB6</accession>
<organism evidence="1 2">
    <name type="scientific">Cephus cinctus</name>
    <name type="common">Wheat stem sawfly</name>
    <dbReference type="NCBI Taxonomy" id="211228"/>
    <lineage>
        <taxon>Eukaryota</taxon>
        <taxon>Metazoa</taxon>
        <taxon>Ecdysozoa</taxon>
        <taxon>Arthropoda</taxon>
        <taxon>Hexapoda</taxon>
        <taxon>Insecta</taxon>
        <taxon>Pterygota</taxon>
        <taxon>Neoptera</taxon>
        <taxon>Endopterygota</taxon>
        <taxon>Hymenoptera</taxon>
        <taxon>Cephoidea</taxon>
        <taxon>Cephidae</taxon>
        <taxon>Cephus</taxon>
    </lineage>
</organism>
<dbReference type="Proteomes" id="UP000694920">
    <property type="component" value="Unplaced"/>
</dbReference>
<gene>
    <name evidence="2" type="primary">LOC112493975</name>
</gene>
<proteinExistence type="predicted"/>
<sequence length="115" mass="13374">MYAALSRFCLTNAQKVFTASFVIGYFVNGPVKLPKGKRKKSRNLGLMEAPFEPVPFNYNIKPGHKPITSWELLMTRAQNIHRHKTEPGYQDIQTDEKELKPMHYNYDSMKHNYAL</sequence>
<reference evidence="2" key="1">
    <citation type="submission" date="2025-08" db="UniProtKB">
        <authorList>
            <consortium name="RefSeq"/>
        </authorList>
    </citation>
    <scope>IDENTIFICATION</scope>
</reference>